<accession>A0A087AW80</accession>
<evidence type="ECO:0000313" key="3">
    <source>
        <dbReference type="Proteomes" id="UP000029067"/>
    </source>
</evidence>
<protein>
    <submittedName>
        <fullName evidence="2">Uncharacterized protein</fullName>
    </submittedName>
</protein>
<dbReference type="RefSeq" id="WP_152598064.1">
    <property type="nucleotide sequence ID" value="NZ_JGYV01000010.1"/>
</dbReference>
<keyword evidence="3" id="KW-1185">Reference proteome</keyword>
<dbReference type="AlphaFoldDB" id="A0A087AW80"/>
<sequence>MWATCCNGLTIGLAVCITIRIWHPQRQHRPVLADAMVFRLFAAAMAAEIGAIVLELCQSNPNWLAVLIDLCAVAFMLPIRRLWHLSRRRWPRTAGLPSSNATGDKETK</sequence>
<keyword evidence="1" id="KW-0812">Transmembrane</keyword>
<feature type="transmembrane region" description="Helical" evidence="1">
    <location>
        <begin position="36"/>
        <end position="56"/>
    </location>
</feature>
<comment type="caution">
    <text evidence="2">The sequence shown here is derived from an EMBL/GenBank/DDBJ whole genome shotgun (WGS) entry which is preliminary data.</text>
</comment>
<feature type="transmembrane region" description="Helical" evidence="1">
    <location>
        <begin position="62"/>
        <end position="79"/>
    </location>
</feature>
<dbReference type="EMBL" id="JGYV01000010">
    <property type="protein sequence ID" value="KFI63030.1"/>
    <property type="molecule type" value="Genomic_DNA"/>
</dbReference>
<evidence type="ECO:0000313" key="2">
    <source>
        <dbReference type="EMBL" id="KFI63030.1"/>
    </source>
</evidence>
<gene>
    <name evidence="2" type="ORF">BCUN_0863</name>
</gene>
<dbReference type="STRING" id="1688.BCUN_0863"/>
<organism evidence="2 3">
    <name type="scientific">Bifidobacterium cuniculi</name>
    <dbReference type="NCBI Taxonomy" id="1688"/>
    <lineage>
        <taxon>Bacteria</taxon>
        <taxon>Bacillati</taxon>
        <taxon>Actinomycetota</taxon>
        <taxon>Actinomycetes</taxon>
        <taxon>Bifidobacteriales</taxon>
        <taxon>Bifidobacteriaceae</taxon>
        <taxon>Bifidobacterium</taxon>
    </lineage>
</organism>
<evidence type="ECO:0000256" key="1">
    <source>
        <dbReference type="SAM" id="Phobius"/>
    </source>
</evidence>
<reference evidence="2 3" key="1">
    <citation type="submission" date="2014-03" db="EMBL/GenBank/DDBJ databases">
        <title>Genomics of Bifidobacteria.</title>
        <authorList>
            <person name="Ventura M."/>
            <person name="Milani C."/>
            <person name="Lugli G.A."/>
        </authorList>
    </citation>
    <scope>NUCLEOTIDE SEQUENCE [LARGE SCALE GENOMIC DNA]</scope>
    <source>
        <strain evidence="2 3">LMG 10738</strain>
    </source>
</reference>
<name>A0A087AW80_9BIFI</name>
<dbReference type="Proteomes" id="UP000029067">
    <property type="component" value="Unassembled WGS sequence"/>
</dbReference>
<proteinExistence type="predicted"/>
<keyword evidence="1" id="KW-0472">Membrane</keyword>
<keyword evidence="1" id="KW-1133">Transmembrane helix</keyword>